<keyword evidence="4" id="KW-0408">Iron</keyword>
<dbReference type="SUPFAM" id="SSF102114">
    <property type="entry name" value="Radical SAM enzymes"/>
    <property type="match status" value="1"/>
</dbReference>
<evidence type="ECO:0000256" key="5">
    <source>
        <dbReference type="ARBA" id="ARBA00023014"/>
    </source>
</evidence>
<dbReference type="Gene3D" id="3.20.20.70">
    <property type="entry name" value="Aldolase class I"/>
    <property type="match status" value="1"/>
</dbReference>
<dbReference type="GO" id="GO:0051536">
    <property type="term" value="F:iron-sulfur cluster binding"/>
    <property type="evidence" value="ECO:0007669"/>
    <property type="project" value="UniProtKB-KW"/>
</dbReference>
<feature type="domain" description="Radical SAM core" evidence="7">
    <location>
        <begin position="104"/>
        <end position="252"/>
    </location>
</feature>
<proteinExistence type="inferred from homology"/>
<evidence type="ECO:0000256" key="3">
    <source>
        <dbReference type="ARBA" id="ARBA00022723"/>
    </source>
</evidence>
<accession>A0A8G2BZ58</accession>
<dbReference type="PANTHER" id="PTHR43273">
    <property type="entry name" value="ANAEROBIC SULFATASE-MATURATING ENZYME HOMOLOG ASLB-RELATED"/>
    <property type="match status" value="1"/>
</dbReference>
<organism evidence="8 9">
    <name type="scientific">Parabacteroides chinchillae</name>
    <dbReference type="NCBI Taxonomy" id="871327"/>
    <lineage>
        <taxon>Bacteria</taxon>
        <taxon>Pseudomonadati</taxon>
        <taxon>Bacteroidota</taxon>
        <taxon>Bacteroidia</taxon>
        <taxon>Bacteroidales</taxon>
        <taxon>Tannerellaceae</taxon>
        <taxon>Parabacteroides</taxon>
    </lineage>
</organism>
<protein>
    <recommendedName>
        <fullName evidence="7">Radical SAM core domain-containing protein</fullName>
    </recommendedName>
</protein>
<dbReference type="Pfam" id="PF04055">
    <property type="entry name" value="Radical_SAM"/>
    <property type="match status" value="1"/>
</dbReference>
<reference evidence="8 9" key="1">
    <citation type="submission" date="2016-10" db="EMBL/GenBank/DDBJ databases">
        <authorList>
            <person name="Varghese N."/>
            <person name="Submissions S."/>
        </authorList>
    </citation>
    <scope>NUCLEOTIDE SEQUENCE [LARGE SCALE GENOMIC DNA]</scope>
    <source>
        <strain evidence="8 9">DSM 29073</strain>
    </source>
</reference>
<comment type="similarity">
    <text evidence="6">Belongs to the radical SAM superfamily. Anaerobic sulfatase-maturating enzyme family.</text>
</comment>
<dbReference type="RefSeq" id="WP_103984469.1">
    <property type="nucleotide sequence ID" value="NZ_FNVS01000029.1"/>
</dbReference>
<evidence type="ECO:0000256" key="4">
    <source>
        <dbReference type="ARBA" id="ARBA00023004"/>
    </source>
</evidence>
<evidence type="ECO:0000256" key="6">
    <source>
        <dbReference type="ARBA" id="ARBA00023601"/>
    </source>
</evidence>
<dbReference type="SFLD" id="SFLDG01067">
    <property type="entry name" value="SPASM/twitch_domain_containing"/>
    <property type="match status" value="1"/>
</dbReference>
<evidence type="ECO:0000259" key="7">
    <source>
        <dbReference type="Pfam" id="PF04055"/>
    </source>
</evidence>
<name>A0A8G2BZ58_9BACT</name>
<keyword evidence="3" id="KW-0479">Metal-binding</keyword>
<keyword evidence="5" id="KW-0411">Iron-sulfur</keyword>
<dbReference type="AlphaFoldDB" id="A0A8G2BZ58"/>
<dbReference type="GO" id="GO:0046872">
    <property type="term" value="F:metal ion binding"/>
    <property type="evidence" value="ECO:0007669"/>
    <property type="project" value="UniProtKB-KW"/>
</dbReference>
<dbReference type="EMBL" id="FNVS01000029">
    <property type="protein sequence ID" value="SEG28872.1"/>
    <property type="molecule type" value="Genomic_DNA"/>
</dbReference>
<dbReference type="InterPro" id="IPR013785">
    <property type="entry name" value="Aldolase_TIM"/>
</dbReference>
<comment type="cofactor">
    <cofactor evidence="1">
        <name>[4Fe-4S] cluster</name>
        <dbReference type="ChEBI" id="CHEBI:49883"/>
    </cofactor>
</comment>
<evidence type="ECO:0000313" key="9">
    <source>
        <dbReference type="Proteomes" id="UP000236725"/>
    </source>
</evidence>
<dbReference type="InterPro" id="IPR058240">
    <property type="entry name" value="rSAM_sf"/>
</dbReference>
<keyword evidence="2" id="KW-0949">S-adenosyl-L-methionine</keyword>
<evidence type="ECO:0000313" key="8">
    <source>
        <dbReference type="EMBL" id="SEG28872.1"/>
    </source>
</evidence>
<dbReference type="InterPro" id="IPR007197">
    <property type="entry name" value="rSAM"/>
</dbReference>
<keyword evidence="9" id="KW-1185">Reference proteome</keyword>
<dbReference type="PANTHER" id="PTHR43273:SF3">
    <property type="entry name" value="ANAEROBIC SULFATASE-MATURATING ENZYME HOMOLOG ASLB-RELATED"/>
    <property type="match status" value="1"/>
</dbReference>
<sequence>MKPILFKDKYGNSYMYSFSRKKLCYLNRVVFELVNLYLSGYNFDSIFEKMNSKYSLSELNKAKKQLLFFENNSFLTDTNTHELSLITSDYIKQNISNVNVITFEVTQKCNLKCYYCTYGELYNNTENNHIRNLSFSKARGLIDYMFNNYNSKNNLSISRFLTIGFYGGEPLLNFRFIKKMVEYLNKIKINNVKIEYTMTTNALLLDKHLDFLVNNNFMLMISLDGDYNSSLYRVSKKGNKIYNKILLNIKKTKTKVSRIFQKQSCF</sequence>
<dbReference type="GO" id="GO:0016491">
    <property type="term" value="F:oxidoreductase activity"/>
    <property type="evidence" value="ECO:0007669"/>
    <property type="project" value="InterPro"/>
</dbReference>
<evidence type="ECO:0000256" key="2">
    <source>
        <dbReference type="ARBA" id="ARBA00022691"/>
    </source>
</evidence>
<dbReference type="SFLD" id="SFLDS00029">
    <property type="entry name" value="Radical_SAM"/>
    <property type="match status" value="1"/>
</dbReference>
<dbReference type="InterPro" id="IPR023867">
    <property type="entry name" value="Sulphatase_maturase_rSAM"/>
</dbReference>
<evidence type="ECO:0000256" key="1">
    <source>
        <dbReference type="ARBA" id="ARBA00001966"/>
    </source>
</evidence>
<gene>
    <name evidence="8" type="ORF">SAMN05444001_1296</name>
</gene>
<comment type="caution">
    <text evidence="8">The sequence shown here is derived from an EMBL/GenBank/DDBJ whole genome shotgun (WGS) entry which is preliminary data.</text>
</comment>
<dbReference type="Proteomes" id="UP000236725">
    <property type="component" value="Unassembled WGS sequence"/>
</dbReference>